<proteinExistence type="predicted"/>
<organism evidence="2 3">
    <name type="scientific">Pelotalea chapellei</name>
    <dbReference type="NCBI Taxonomy" id="44671"/>
    <lineage>
        <taxon>Bacteria</taxon>
        <taxon>Pseudomonadati</taxon>
        <taxon>Thermodesulfobacteriota</taxon>
        <taxon>Desulfuromonadia</taxon>
        <taxon>Geobacterales</taxon>
        <taxon>Geobacteraceae</taxon>
        <taxon>Pelotalea</taxon>
    </lineage>
</organism>
<feature type="compositionally biased region" description="Polar residues" evidence="1">
    <location>
        <begin position="15"/>
        <end position="27"/>
    </location>
</feature>
<gene>
    <name evidence="2" type="ORF">KJB30_09280</name>
</gene>
<dbReference type="NCBIfam" id="TIGR04442">
    <property type="entry name" value="TIGR04442 family protein"/>
    <property type="match status" value="1"/>
</dbReference>
<dbReference type="InterPro" id="IPR031040">
    <property type="entry name" value="CHP04442"/>
</dbReference>
<evidence type="ECO:0000256" key="1">
    <source>
        <dbReference type="SAM" id="MobiDB-lite"/>
    </source>
</evidence>
<sequence>MTETVFSLPTPIEGQHQTDACDSQPTTQEKHKHIRLHGHTGDQIEYSVMVAGTDPFQHYFFSVVQEGNHLRTFSPGNEFVVATRGITYQGNGGFFCEYMFGVAQPSSDLSKPEIINRLIMYGARTDDATGTIVFSDHATGSEGYEKLFFDGNAVCNYFFFVHTPRLPRQLKSQQEELVKRIGKSIKRSTAIGNERDDDLIAELFPLLQDDTAHLYIIKLINRPHREYRDLFRQLYFRCKKIADHDFNRLVNLAAHYNIDPYQQERMRIDVMYRHPDNKRIVDEYRNILLACSDKGEISNLDNARLTRLKTLSVRTKIPGALFQTLDKMLQKEYNLIDREETDYLASTRQILEGLFLREKNIVSHIDHEDMYRLISAKKIAVENRDRSFDQLILDVSRECDEKIRDGADSSLLKDLSRVVAFLDRFDSVANLISQLAFMENVRISKQLLREMLEHKASFDSLQKDCFHELFIKDLFSNIYLGRFGRRKVATLMDGLARIEARASTIEELNQKLHEIDQEERASLILVEHVRDRIRNFYSTFNTEADQEKLRREVLEELRIKGSIQADDMDRLFNEAVITIKKEAMYLHTLLPTIVAEKNLVLREDFLENSGLDRFYVEELEREYYERNELDMEELYQIRKGLN</sequence>
<dbReference type="Proteomes" id="UP000784128">
    <property type="component" value="Unassembled WGS sequence"/>
</dbReference>
<protein>
    <submittedName>
        <fullName evidence="2">TIGR04442 family protein</fullName>
    </submittedName>
</protein>
<keyword evidence="3" id="KW-1185">Reference proteome</keyword>
<feature type="region of interest" description="Disordered" evidence="1">
    <location>
        <begin position="1"/>
        <end position="27"/>
    </location>
</feature>
<dbReference type="RefSeq" id="WP_214298362.1">
    <property type="nucleotide sequence ID" value="NZ_JAHDYS010000007.1"/>
</dbReference>
<accession>A0ABS5U8K4</accession>
<dbReference type="EMBL" id="JAHDYS010000007">
    <property type="protein sequence ID" value="MBT1071975.1"/>
    <property type="molecule type" value="Genomic_DNA"/>
</dbReference>
<reference evidence="2 3" key="1">
    <citation type="submission" date="2021-05" db="EMBL/GenBank/DDBJ databases">
        <title>The draft genome of Geobacter chapellei DSM 13688.</title>
        <authorList>
            <person name="Xu Z."/>
            <person name="Masuda Y."/>
            <person name="Itoh H."/>
            <person name="Senoo K."/>
        </authorList>
    </citation>
    <scope>NUCLEOTIDE SEQUENCE [LARGE SCALE GENOMIC DNA]</scope>
    <source>
        <strain evidence="2 3">DSM 13688</strain>
    </source>
</reference>
<comment type="caution">
    <text evidence="2">The sequence shown here is derived from an EMBL/GenBank/DDBJ whole genome shotgun (WGS) entry which is preliminary data.</text>
</comment>
<evidence type="ECO:0000313" key="2">
    <source>
        <dbReference type="EMBL" id="MBT1071975.1"/>
    </source>
</evidence>
<evidence type="ECO:0000313" key="3">
    <source>
        <dbReference type="Proteomes" id="UP000784128"/>
    </source>
</evidence>
<name>A0ABS5U8K4_9BACT</name>